<accession>A0ABP0KZM9</accession>
<dbReference type="Proteomes" id="UP001642484">
    <property type="component" value="Unassembled WGS sequence"/>
</dbReference>
<keyword evidence="12" id="KW-1185">Reference proteome</keyword>
<dbReference type="SMART" id="SM00100">
    <property type="entry name" value="cNMP"/>
    <property type="match status" value="6"/>
</dbReference>
<organism evidence="11 12">
    <name type="scientific">Durusdinium trenchii</name>
    <dbReference type="NCBI Taxonomy" id="1381693"/>
    <lineage>
        <taxon>Eukaryota</taxon>
        <taxon>Sar</taxon>
        <taxon>Alveolata</taxon>
        <taxon>Dinophyceae</taxon>
        <taxon>Suessiales</taxon>
        <taxon>Symbiodiniaceae</taxon>
        <taxon>Durusdinium</taxon>
    </lineage>
</organism>
<dbReference type="InterPro" id="IPR014710">
    <property type="entry name" value="RmlC-like_jellyroll"/>
</dbReference>
<evidence type="ECO:0000256" key="3">
    <source>
        <dbReference type="ARBA" id="ARBA00022692"/>
    </source>
</evidence>
<keyword evidence="4" id="KW-1133">Transmembrane helix</keyword>
<keyword evidence="8" id="KW-0407">Ion channel</keyword>
<dbReference type="Gene3D" id="2.60.120.10">
    <property type="entry name" value="Jelly Rolls"/>
    <property type="match status" value="6"/>
</dbReference>
<dbReference type="Pfam" id="PF00027">
    <property type="entry name" value="cNMP_binding"/>
    <property type="match status" value="4"/>
</dbReference>
<evidence type="ECO:0000256" key="6">
    <source>
        <dbReference type="ARBA" id="ARBA00023136"/>
    </source>
</evidence>
<evidence type="ECO:0000256" key="4">
    <source>
        <dbReference type="ARBA" id="ARBA00022989"/>
    </source>
</evidence>
<dbReference type="InterPro" id="IPR000595">
    <property type="entry name" value="cNMP-bd_dom"/>
</dbReference>
<evidence type="ECO:0000313" key="11">
    <source>
        <dbReference type="EMBL" id="CAK9031670.1"/>
    </source>
</evidence>
<feature type="domain" description="Cyclic nucleotide-binding" evidence="10">
    <location>
        <begin position="406"/>
        <end position="507"/>
    </location>
</feature>
<evidence type="ECO:0000313" key="12">
    <source>
        <dbReference type="Proteomes" id="UP001642484"/>
    </source>
</evidence>
<dbReference type="SUPFAM" id="SSF51206">
    <property type="entry name" value="cAMP-binding domain-like"/>
    <property type="match status" value="7"/>
</dbReference>
<keyword evidence="2" id="KW-0813">Transport</keyword>
<reference evidence="11 12" key="1">
    <citation type="submission" date="2024-02" db="EMBL/GenBank/DDBJ databases">
        <authorList>
            <person name="Chen Y."/>
            <person name="Shah S."/>
            <person name="Dougan E. K."/>
            <person name="Thang M."/>
            <person name="Chan C."/>
        </authorList>
    </citation>
    <scope>NUCLEOTIDE SEQUENCE [LARGE SCALE GENOMIC DNA]</scope>
</reference>
<gene>
    <name evidence="11" type="ORF">CCMP2556_LOCUS18374</name>
</gene>
<feature type="compositionally biased region" description="Polar residues" evidence="9">
    <location>
        <begin position="1419"/>
        <end position="1434"/>
    </location>
</feature>
<dbReference type="InterPro" id="IPR050866">
    <property type="entry name" value="CNG_cation_channel"/>
</dbReference>
<keyword evidence="3" id="KW-0812">Transmembrane</keyword>
<sequence>MTENWSEDVVSLVSSALAAQRIFKGCDPDLLKRLAAQAFSWTPGRGHEIPMKDEMSLMIVVSGALYVCVGGHAASLASGGFALGFVGMLRLHEAAQVQFRTYLRTLRRRSKIAGKPKPSRPNSVIVDVTQILPNEEDPSHLPNPDASGEDFGFTLPDLSDGTQQLVRDCLMNLCPHTSSVSSSSEQSTVPLRMEVVDALTNQRNLLQKEDTQAGKCKLACISLERIHDVFAGTPSLEIFDENQQAVRYRFETLIRLATFPNLPLEVIWMLASVSELRNYAAGDPVVQEGDCDSVESLLVLSKGSADVSKILFDGKLLEAQPFKIARLYPGAMIGDVFFIESWISRQASVIAHEDAEVIELPSRSLLEVMACYPGLASIYVSRSREASAILQRSLTRPTDVLAGMKLFYGLNPAFILSVANITDRKMNFLGDVFKEEGSTDRTLRVQEFGKVRVETKREGTVALSDVGTVLGETMFLGMRSVSQATFRAATPLLVMLWIPHHSFESIIDDGYPSEGAYFRSLQRTDQGREDMSHYAHDMKLFRGCGQSVIQDIGKCIHRQAYKPGQTIVVQAAIDDRSLFLVTTGKAKVFVNGKVQPEEELLPGDVFGQLALLGLVLLRSATVVASTYCSCFKLPRQAFLDALEKHPEETDLFEQLTRLHAVQVAAEQGTWPFLTQDPSRFVHPSQESERLLYYWNLHANRRSTPPGAWVTREGALLPTDVAYLLVSGEVYVTEESGHRSLMTPGSCFGEHVLIGLAAGIASIEPKTACEVQLIGRAEFEKVMSECPDERDSTVQGILDEMAIKAQQKLGVERGSPHILNRCAFFRAVHEDFMKLMRPRMKAMLFKAGDFITRERDYADRMFIVLRGSAVVVGEGEAPALCFRAGAAISEASLLGTCTFYPYAVRAEDLCLVLSLLRNDFNEVLEQFPAEREVFRQLFADEEDILRRLPRVLKLHHPLFASSSIDFLKAVCEFADEVYYAAGECIIVCGESCSVGETVMYMLVAGNAAVILAHGEEVAQIKSGSLVGEGGALGIAAKRSTQVSAWKGGMVRLIRLQGQSIGKAVQKHPDDCKALEMQFQSRSQKNAEAEAIRREWIGKTVMPMLKNCQIFQDFSTKLIAKIAAPLLKISFAKGQNLCVAGDAAESLMVIIDGEVEAKSKEGKPVARLMTSAVTGELAILGLLSFRTATLTACQPTDTVVVTSVGLRQILKSSEAASKHLQKLAEERSAQIDRGFPILSLPLGASNDVVVRTIALHSTRCILAPGETWRIPDNAAASGRHLWIFARGRAGVMVGPSEHPMNPVQTVGTGAMAILPEWLCMQYEARAVASTPVDAFRVSCMDIQLATLSVRTIPTWFQLFLGLEREAIENTTAKLFRAKAVIDMNRPKAQMLKPLKKIRSESKMRTTGSCKVEVEQEPDTPVFSSTKGPMGASQSEMSLKRHSLQPPPLAPLSTYPSRDALHSDGRAHGGLRLPHLSANRPKATKQ</sequence>
<evidence type="ECO:0000256" key="2">
    <source>
        <dbReference type="ARBA" id="ARBA00022448"/>
    </source>
</evidence>
<feature type="region of interest" description="Disordered" evidence="9">
    <location>
        <begin position="1396"/>
        <end position="1483"/>
    </location>
</feature>
<evidence type="ECO:0000256" key="1">
    <source>
        <dbReference type="ARBA" id="ARBA00004141"/>
    </source>
</evidence>
<evidence type="ECO:0000256" key="7">
    <source>
        <dbReference type="ARBA" id="ARBA00023286"/>
    </source>
</evidence>
<comment type="caution">
    <text evidence="11">The sequence shown here is derived from an EMBL/GenBank/DDBJ whole genome shotgun (WGS) entry which is preliminary data.</text>
</comment>
<dbReference type="InterPro" id="IPR018488">
    <property type="entry name" value="cNMP-bd_CS"/>
</dbReference>
<feature type="domain" description="Cyclic nucleotide-binding" evidence="10">
    <location>
        <begin position="823"/>
        <end position="940"/>
    </location>
</feature>
<keyword evidence="6" id="KW-0472">Membrane</keyword>
<evidence type="ECO:0000256" key="8">
    <source>
        <dbReference type="ARBA" id="ARBA00023303"/>
    </source>
</evidence>
<evidence type="ECO:0000259" key="10">
    <source>
        <dbReference type="PROSITE" id="PS50042"/>
    </source>
</evidence>
<dbReference type="CDD" id="cd00038">
    <property type="entry name" value="CAP_ED"/>
    <property type="match status" value="6"/>
</dbReference>
<protein>
    <recommendedName>
        <fullName evidence="10">Cyclic nucleotide-binding domain-containing protein</fullName>
    </recommendedName>
</protein>
<dbReference type="PROSITE" id="PS50042">
    <property type="entry name" value="CNMP_BINDING_3"/>
    <property type="match status" value="7"/>
</dbReference>
<keyword evidence="5" id="KW-0406">Ion transport</keyword>
<evidence type="ECO:0000256" key="5">
    <source>
        <dbReference type="ARBA" id="ARBA00023065"/>
    </source>
</evidence>
<dbReference type="PROSITE" id="PS00888">
    <property type="entry name" value="CNMP_BINDING_1"/>
    <property type="match status" value="1"/>
</dbReference>
<feature type="domain" description="Cyclic nucleotide-binding" evidence="10">
    <location>
        <begin position="719"/>
        <end position="799"/>
    </location>
</feature>
<dbReference type="EMBL" id="CAXAMN010010413">
    <property type="protein sequence ID" value="CAK9031670.1"/>
    <property type="molecule type" value="Genomic_DNA"/>
</dbReference>
<dbReference type="PANTHER" id="PTHR45638">
    <property type="entry name" value="CYCLIC NUCLEOTIDE-GATED CATION CHANNEL SUBUNIT A"/>
    <property type="match status" value="1"/>
</dbReference>
<feature type="domain" description="Cyclic nucleotide-binding" evidence="10">
    <location>
        <begin position="258"/>
        <end position="369"/>
    </location>
</feature>
<dbReference type="InterPro" id="IPR018490">
    <property type="entry name" value="cNMP-bd_dom_sf"/>
</dbReference>
<name>A0ABP0KZM9_9DINO</name>
<evidence type="ECO:0000256" key="9">
    <source>
        <dbReference type="SAM" id="MobiDB-lite"/>
    </source>
</evidence>
<feature type="domain" description="Cyclic nucleotide-binding" evidence="10">
    <location>
        <begin position="998"/>
        <end position="1080"/>
    </location>
</feature>
<feature type="domain" description="Cyclic nucleotide-binding" evidence="10">
    <location>
        <begin position="1108"/>
        <end position="1208"/>
    </location>
</feature>
<feature type="domain" description="Cyclic nucleotide-binding" evidence="10">
    <location>
        <begin position="540"/>
        <end position="642"/>
    </location>
</feature>
<proteinExistence type="predicted"/>
<comment type="subcellular location">
    <subcellularLocation>
        <location evidence="1">Membrane</location>
        <topology evidence="1">Multi-pass membrane protein</topology>
    </subcellularLocation>
</comment>
<keyword evidence="7" id="KW-1071">Ligand-gated ion channel</keyword>
<dbReference type="PANTHER" id="PTHR45638:SF11">
    <property type="entry name" value="CYCLIC NUCLEOTIDE-GATED CATION CHANNEL SUBUNIT A"/>
    <property type="match status" value="1"/>
</dbReference>